<reference evidence="2" key="1">
    <citation type="journal article" date="2018" name="DNA Res.">
        <title>Multiple hybrid de novo genome assembly of finger millet, an orphan allotetraploid crop.</title>
        <authorList>
            <person name="Hatakeyama M."/>
            <person name="Aluri S."/>
            <person name="Balachadran M.T."/>
            <person name="Sivarajan S.R."/>
            <person name="Patrignani A."/>
            <person name="Gruter S."/>
            <person name="Poveda L."/>
            <person name="Shimizu-Inatsugi R."/>
            <person name="Baeten J."/>
            <person name="Francoijs K.J."/>
            <person name="Nataraja K.N."/>
            <person name="Reddy Y.A.N."/>
            <person name="Phadnis S."/>
            <person name="Ravikumar R.L."/>
            <person name="Schlapbach R."/>
            <person name="Sreeman S.M."/>
            <person name="Shimizu K.K."/>
        </authorList>
    </citation>
    <scope>NUCLEOTIDE SEQUENCE</scope>
</reference>
<proteinExistence type="predicted"/>
<name>A0AAV5CCJ0_ELECO</name>
<feature type="region of interest" description="Disordered" evidence="1">
    <location>
        <begin position="84"/>
        <end position="138"/>
    </location>
</feature>
<evidence type="ECO:0000256" key="1">
    <source>
        <dbReference type="SAM" id="MobiDB-lite"/>
    </source>
</evidence>
<dbReference type="Proteomes" id="UP001054889">
    <property type="component" value="Unassembled WGS sequence"/>
</dbReference>
<evidence type="ECO:0000313" key="2">
    <source>
        <dbReference type="EMBL" id="GJM95788.1"/>
    </source>
</evidence>
<comment type="caution">
    <text evidence="2">The sequence shown here is derived from an EMBL/GenBank/DDBJ whole genome shotgun (WGS) entry which is preliminary data.</text>
</comment>
<feature type="compositionally biased region" description="Polar residues" evidence="1">
    <location>
        <begin position="87"/>
        <end position="96"/>
    </location>
</feature>
<evidence type="ECO:0000313" key="3">
    <source>
        <dbReference type="Proteomes" id="UP001054889"/>
    </source>
</evidence>
<sequence>MRTRPLMSSRNSADAAAAMWGGDLALARRIWICTPRARLYLRPAAAMRRRGREVVSRISPAAPGHDVLTAVRWFASHHRRYCHRQPASAQPVSNPNPRAFDAYEGEATTRVNEEGRDGGASASVKGERRLRPTRRRLR</sequence>
<dbReference type="AlphaFoldDB" id="A0AAV5CCJ0"/>
<reference evidence="2" key="2">
    <citation type="submission" date="2021-12" db="EMBL/GenBank/DDBJ databases">
        <title>Resequencing data analysis of finger millet.</title>
        <authorList>
            <person name="Hatakeyama M."/>
            <person name="Aluri S."/>
            <person name="Balachadran M.T."/>
            <person name="Sivarajan S.R."/>
            <person name="Poveda L."/>
            <person name="Shimizu-Inatsugi R."/>
            <person name="Schlapbach R."/>
            <person name="Sreeman S.M."/>
            <person name="Shimizu K.K."/>
        </authorList>
    </citation>
    <scope>NUCLEOTIDE SEQUENCE</scope>
</reference>
<organism evidence="2 3">
    <name type="scientific">Eleusine coracana subsp. coracana</name>
    <dbReference type="NCBI Taxonomy" id="191504"/>
    <lineage>
        <taxon>Eukaryota</taxon>
        <taxon>Viridiplantae</taxon>
        <taxon>Streptophyta</taxon>
        <taxon>Embryophyta</taxon>
        <taxon>Tracheophyta</taxon>
        <taxon>Spermatophyta</taxon>
        <taxon>Magnoliopsida</taxon>
        <taxon>Liliopsida</taxon>
        <taxon>Poales</taxon>
        <taxon>Poaceae</taxon>
        <taxon>PACMAD clade</taxon>
        <taxon>Chloridoideae</taxon>
        <taxon>Cynodonteae</taxon>
        <taxon>Eleusininae</taxon>
        <taxon>Eleusine</taxon>
    </lineage>
</organism>
<accession>A0AAV5CCJ0</accession>
<dbReference type="EMBL" id="BQKI01000006">
    <property type="protein sequence ID" value="GJM95788.1"/>
    <property type="molecule type" value="Genomic_DNA"/>
</dbReference>
<keyword evidence="3" id="KW-1185">Reference proteome</keyword>
<gene>
    <name evidence="2" type="primary">ga12566</name>
    <name evidence="2" type="ORF">PR202_ga12566</name>
</gene>
<protein>
    <submittedName>
        <fullName evidence="2">Uncharacterized protein</fullName>
    </submittedName>
</protein>